<dbReference type="EMBL" id="CVTD020000013">
    <property type="protein sequence ID" value="CRZ34222.1"/>
    <property type="molecule type" value="Genomic_DNA"/>
</dbReference>
<evidence type="ECO:0000256" key="2">
    <source>
        <dbReference type="ARBA" id="ARBA00022553"/>
    </source>
</evidence>
<evidence type="ECO:0000313" key="7">
    <source>
        <dbReference type="EMBL" id="CRZ34222.1"/>
    </source>
</evidence>
<evidence type="ECO:0000256" key="1">
    <source>
        <dbReference type="ARBA" id="ARBA00022448"/>
    </source>
</evidence>
<dbReference type="Proteomes" id="UP000236497">
    <property type="component" value="Unassembled WGS sequence"/>
</dbReference>
<dbReference type="SMART" id="SM00900">
    <property type="entry name" value="FMN_bind"/>
    <property type="match status" value="2"/>
</dbReference>
<dbReference type="InterPro" id="IPR010209">
    <property type="entry name" value="Ion_transpt_RnfG/RsxG"/>
</dbReference>
<dbReference type="GO" id="GO:0022900">
    <property type="term" value="P:electron transport chain"/>
    <property type="evidence" value="ECO:0007669"/>
    <property type="project" value="InterPro"/>
</dbReference>
<sequence length="330" mass="35195">MKDNRLKGIIALAVVTVISFGVIYGSKILVKDNTTNGNTTDNNQNQQDLPGAIDVSGAEGIVSARELTDDSGNVTGYSVVSEAKGFAKPVTWEIIFENDAKTIREVKVVSHAETPGYGANMEEESYLNQFKGIKAPIYLKGQAPASDAGSESGASDTTEGFKDGIYRVESEEMDNGYYYMLTLKVENGAITNVVFDGMNELGEYKSYLSSVGKYVMTEDGLTWKEQADALAQYVIEHQSVKGLAVDENGKTDAVAGVSISINNFLELAEKALEMAATGEGAQNAGGDNAPVSADGEFGEIDAISGATFTTNAILELVNNAYEFIKNYAGK</sequence>
<dbReference type="AlphaFoldDB" id="A0A0H5SFF3"/>
<keyword evidence="2" id="KW-0597">Phosphoprotein</keyword>
<keyword evidence="4" id="KW-0288">FMN</keyword>
<evidence type="ECO:0000256" key="4">
    <source>
        <dbReference type="ARBA" id="ARBA00022643"/>
    </source>
</evidence>
<reference evidence="7 8" key="1">
    <citation type="submission" date="2015-06" db="EMBL/GenBank/DDBJ databases">
        <authorList>
            <person name="Wibberg Daniel"/>
        </authorList>
    </citation>
    <scope>NUCLEOTIDE SEQUENCE [LARGE SCALE GENOMIC DNA]</scope>
    <source>
        <strain evidence="7 8">T3/55T</strain>
    </source>
</reference>
<keyword evidence="5" id="KW-0249">Electron transport</keyword>
<dbReference type="RefSeq" id="WP_103202344.1">
    <property type="nucleotide sequence ID" value="NZ_CVTD020000013.1"/>
</dbReference>
<dbReference type="GO" id="GO:0010181">
    <property type="term" value="F:FMN binding"/>
    <property type="evidence" value="ECO:0007669"/>
    <property type="project" value="InterPro"/>
</dbReference>
<name>A0A0H5SFF3_HERHM</name>
<proteinExistence type="predicted"/>
<dbReference type="Pfam" id="PF04205">
    <property type="entry name" value="FMN_bind"/>
    <property type="match status" value="2"/>
</dbReference>
<evidence type="ECO:0000313" key="8">
    <source>
        <dbReference type="Proteomes" id="UP000236497"/>
    </source>
</evidence>
<evidence type="ECO:0000256" key="3">
    <source>
        <dbReference type="ARBA" id="ARBA00022630"/>
    </source>
</evidence>
<protein>
    <recommendedName>
        <fullName evidence="6">FMN-binding domain-containing protein</fullName>
    </recommendedName>
</protein>
<gene>
    <name evidence="7" type="ORF">HHT355_1019</name>
</gene>
<evidence type="ECO:0000259" key="6">
    <source>
        <dbReference type="SMART" id="SM00900"/>
    </source>
</evidence>
<dbReference type="InterPro" id="IPR007329">
    <property type="entry name" value="FMN-bd"/>
</dbReference>
<keyword evidence="8" id="KW-1185">Reference proteome</keyword>
<dbReference type="Gene3D" id="3.90.1010.20">
    <property type="match status" value="1"/>
</dbReference>
<feature type="domain" description="FMN-binding" evidence="6">
    <location>
        <begin position="85"/>
        <end position="172"/>
    </location>
</feature>
<organism evidence="7 8">
    <name type="scientific">Herbinix hemicellulosilytica</name>
    <dbReference type="NCBI Taxonomy" id="1564487"/>
    <lineage>
        <taxon>Bacteria</taxon>
        <taxon>Bacillati</taxon>
        <taxon>Bacillota</taxon>
        <taxon>Clostridia</taxon>
        <taxon>Lachnospirales</taxon>
        <taxon>Lachnospiraceae</taxon>
        <taxon>Herbinix</taxon>
    </lineage>
</organism>
<feature type="domain" description="FMN-binding" evidence="6">
    <location>
        <begin position="176"/>
        <end position="324"/>
    </location>
</feature>
<dbReference type="OrthoDB" id="384237at2"/>
<dbReference type="PANTHER" id="PTHR36118">
    <property type="entry name" value="ION-TRANSLOCATING OXIDOREDUCTASE COMPLEX SUBUNIT G"/>
    <property type="match status" value="1"/>
</dbReference>
<keyword evidence="3" id="KW-0285">Flavoprotein</keyword>
<dbReference type="PANTHER" id="PTHR36118:SF1">
    <property type="entry name" value="ION-TRANSLOCATING OXIDOREDUCTASE COMPLEX SUBUNIT G"/>
    <property type="match status" value="1"/>
</dbReference>
<dbReference type="GO" id="GO:0009055">
    <property type="term" value="F:electron transfer activity"/>
    <property type="evidence" value="ECO:0007669"/>
    <property type="project" value="InterPro"/>
</dbReference>
<keyword evidence="1" id="KW-0813">Transport</keyword>
<accession>A0A0H5SFF3</accession>
<evidence type="ECO:0000256" key="5">
    <source>
        <dbReference type="ARBA" id="ARBA00022982"/>
    </source>
</evidence>
<dbReference type="GO" id="GO:0005886">
    <property type="term" value="C:plasma membrane"/>
    <property type="evidence" value="ECO:0007669"/>
    <property type="project" value="InterPro"/>
</dbReference>